<evidence type="ECO:0000256" key="4">
    <source>
        <dbReference type="ARBA" id="ARBA00022801"/>
    </source>
</evidence>
<dbReference type="KEGG" id="bbel:109487709"/>
<keyword evidence="8" id="KW-0031">Aminopeptidase</keyword>
<keyword evidence="7" id="KW-1185">Reference proteome</keyword>
<dbReference type="GO" id="GO:0070006">
    <property type="term" value="F:metalloaminopeptidase activity"/>
    <property type="evidence" value="ECO:0007669"/>
    <property type="project" value="InterPro"/>
</dbReference>
<evidence type="ECO:0000256" key="2">
    <source>
        <dbReference type="ARBA" id="ARBA00008766"/>
    </source>
</evidence>
<dbReference type="Gene3D" id="3.40.350.10">
    <property type="entry name" value="Creatinase/prolidase N-terminal domain"/>
    <property type="match status" value="1"/>
</dbReference>
<evidence type="ECO:0000256" key="5">
    <source>
        <dbReference type="ARBA" id="ARBA00023211"/>
    </source>
</evidence>
<comment type="similarity">
    <text evidence="2">Belongs to the peptidase M24B family.</text>
</comment>
<dbReference type="FunFam" id="3.90.230.10:FF:000002">
    <property type="entry name" value="Xaa-Pro aminopeptidase 3"/>
    <property type="match status" value="1"/>
</dbReference>
<dbReference type="SUPFAM" id="SSF55920">
    <property type="entry name" value="Creatinase/aminopeptidase"/>
    <property type="match status" value="1"/>
</dbReference>
<evidence type="ECO:0000313" key="8">
    <source>
        <dbReference type="RefSeq" id="XP_019647317.1"/>
    </source>
</evidence>
<protein>
    <submittedName>
        <fullName evidence="8">Probable Xaa-Pro aminopeptidase 3</fullName>
    </submittedName>
</protein>
<dbReference type="GO" id="GO:0030145">
    <property type="term" value="F:manganese ion binding"/>
    <property type="evidence" value="ECO:0007669"/>
    <property type="project" value="InterPro"/>
</dbReference>
<evidence type="ECO:0000256" key="3">
    <source>
        <dbReference type="ARBA" id="ARBA00022723"/>
    </source>
</evidence>
<dbReference type="InterPro" id="IPR000994">
    <property type="entry name" value="Pept_M24"/>
</dbReference>
<dbReference type="Pfam" id="PF05195">
    <property type="entry name" value="AMP_N"/>
    <property type="match status" value="1"/>
</dbReference>
<reference evidence="8" key="1">
    <citation type="submission" date="2025-08" db="UniProtKB">
        <authorList>
            <consortium name="RefSeq"/>
        </authorList>
    </citation>
    <scope>IDENTIFICATION</scope>
    <source>
        <tissue evidence="8">Gonad</tissue>
    </source>
</reference>
<dbReference type="CDD" id="cd01087">
    <property type="entry name" value="Prolidase"/>
    <property type="match status" value="1"/>
</dbReference>
<evidence type="ECO:0000259" key="6">
    <source>
        <dbReference type="SMART" id="SM01011"/>
    </source>
</evidence>
<sequence length="512" mass="57515">MFSSLTAKVLRIVGKNGLPDGSNILATLGHVNVISRISKNLSTSSPVCVRTLRYLGQPTPQTHPHLVRPGEVTSGIRQEEFHRRRGQLMSAITEHHGNKTRHVVIVASSPVKYMAMDVPYPFRQDPNFLYLTGFKEPNSVLVLESCPGTSPSNHRATLLVPERNPERELWDGPRSGTDGALQLTGVDQTLKIDELGKFLVQFRTQDWTVWFDQFKPVHRHLCDQIKMSLLQPRTLQSNTPTQQVSRFVQQLRLVKSYSEVALMQRAADITAQAFADAMRFSFPGVSEAQLQGKLDYECRMDGADMLAYPPVVAGANRANTLHYISNNQVINSGELVLVDAGCEYHGYVCDITRTWPISGKFTEPQKQLYEAVLSVQKTCLNLCRPEISLDHIYTVMLNLIGQKLKDLGIVRDKDGYELTQTARKYCPHHISHYLGMDVHDTPDMSRSSKLQPGMVVTVEPGIYIREDDHAAPAEFRGIGIRVEDDVLITEGDPRILTHNCPKEVHEIEQLMA</sequence>
<dbReference type="GO" id="GO:0006508">
    <property type="term" value="P:proteolysis"/>
    <property type="evidence" value="ECO:0007669"/>
    <property type="project" value="TreeGrafter"/>
</dbReference>
<comment type="cofactor">
    <cofactor evidence="1">
        <name>Mn(2+)</name>
        <dbReference type="ChEBI" id="CHEBI:29035"/>
    </cofactor>
</comment>
<keyword evidence="4" id="KW-0378">Hydrolase</keyword>
<dbReference type="GO" id="GO:0005739">
    <property type="term" value="C:mitochondrion"/>
    <property type="evidence" value="ECO:0007669"/>
    <property type="project" value="TreeGrafter"/>
</dbReference>
<dbReference type="OrthoDB" id="4215474at2759"/>
<feature type="domain" description="Aminopeptidase P N-terminal" evidence="6">
    <location>
        <begin position="76"/>
        <end position="218"/>
    </location>
</feature>
<dbReference type="PANTHER" id="PTHR43226">
    <property type="entry name" value="XAA-PRO AMINOPEPTIDASE 3"/>
    <property type="match status" value="1"/>
</dbReference>
<dbReference type="InterPro" id="IPR036005">
    <property type="entry name" value="Creatinase/aminopeptidase-like"/>
</dbReference>
<dbReference type="InterPro" id="IPR052433">
    <property type="entry name" value="X-Pro_dipept-like"/>
</dbReference>
<dbReference type="SMART" id="SM01011">
    <property type="entry name" value="AMP_N"/>
    <property type="match status" value="1"/>
</dbReference>
<dbReference type="Gene3D" id="3.90.230.10">
    <property type="entry name" value="Creatinase/methionine aminopeptidase superfamily"/>
    <property type="match status" value="1"/>
</dbReference>
<gene>
    <name evidence="8" type="primary">LOC109487709</name>
</gene>
<dbReference type="GeneID" id="109487709"/>
<keyword evidence="3" id="KW-0479">Metal-binding</keyword>
<proteinExistence type="inferred from homology"/>
<dbReference type="InterPro" id="IPR007865">
    <property type="entry name" value="Aminopep_P_N"/>
</dbReference>
<evidence type="ECO:0000256" key="1">
    <source>
        <dbReference type="ARBA" id="ARBA00001936"/>
    </source>
</evidence>
<keyword evidence="8" id="KW-0645">Protease</keyword>
<dbReference type="Pfam" id="PF00557">
    <property type="entry name" value="Peptidase_M24"/>
    <property type="match status" value="1"/>
</dbReference>
<dbReference type="Proteomes" id="UP000515135">
    <property type="component" value="Unplaced"/>
</dbReference>
<evidence type="ECO:0000313" key="7">
    <source>
        <dbReference type="Proteomes" id="UP000515135"/>
    </source>
</evidence>
<keyword evidence="5" id="KW-0464">Manganese</keyword>
<organism evidence="7 8">
    <name type="scientific">Branchiostoma belcheri</name>
    <name type="common">Amphioxus</name>
    <dbReference type="NCBI Taxonomy" id="7741"/>
    <lineage>
        <taxon>Eukaryota</taxon>
        <taxon>Metazoa</taxon>
        <taxon>Chordata</taxon>
        <taxon>Cephalochordata</taxon>
        <taxon>Leptocardii</taxon>
        <taxon>Amphioxiformes</taxon>
        <taxon>Branchiostomatidae</taxon>
        <taxon>Branchiostoma</taxon>
    </lineage>
</organism>
<dbReference type="InterPro" id="IPR029149">
    <property type="entry name" value="Creatin/AminoP/Spt16_N"/>
</dbReference>
<name>A0A6P5AW69_BRABE</name>
<accession>A0A6P5AW69</accession>
<dbReference type="SUPFAM" id="SSF53092">
    <property type="entry name" value="Creatinase/prolidase N-terminal domain"/>
    <property type="match status" value="1"/>
</dbReference>
<dbReference type="RefSeq" id="XP_019647317.1">
    <property type="nucleotide sequence ID" value="XM_019791758.1"/>
</dbReference>
<dbReference type="AlphaFoldDB" id="A0A6P5AW69"/>
<dbReference type="PANTHER" id="PTHR43226:SF4">
    <property type="entry name" value="XAA-PRO AMINOPEPTIDASE 3"/>
    <property type="match status" value="1"/>
</dbReference>